<dbReference type="Pfam" id="PF20147">
    <property type="entry name" value="Crinkler"/>
    <property type="match status" value="2"/>
</dbReference>
<reference evidence="6 7" key="1">
    <citation type="submission" date="2017-11" db="EMBL/GenBank/DDBJ databases">
        <title>The genome of Rhizophagus clarus HR1 reveals common genetic basis of auxotrophy among arbuscular mycorrhizal fungi.</title>
        <authorList>
            <person name="Kobayashi Y."/>
        </authorList>
    </citation>
    <scope>NUCLEOTIDE SEQUENCE [LARGE SCALE GENOMIC DNA]</scope>
    <source>
        <strain evidence="6 7">HR1</strain>
    </source>
</reference>
<feature type="coiled-coil region" evidence="4">
    <location>
        <begin position="180"/>
        <end position="207"/>
    </location>
</feature>
<feature type="domain" description="Crinkler effector protein N-terminal" evidence="5">
    <location>
        <begin position="100"/>
        <end position="176"/>
    </location>
</feature>
<proteinExistence type="predicted"/>
<dbReference type="GO" id="GO:0043657">
    <property type="term" value="C:host cell"/>
    <property type="evidence" value="ECO:0007669"/>
    <property type="project" value="UniProtKB-SubCell"/>
</dbReference>
<evidence type="ECO:0000256" key="3">
    <source>
        <dbReference type="ARBA" id="ARBA00022525"/>
    </source>
</evidence>
<accession>A0A2Z6QFN2</accession>
<evidence type="ECO:0000256" key="1">
    <source>
        <dbReference type="ARBA" id="ARBA00004340"/>
    </source>
</evidence>
<gene>
    <name evidence="6" type="ORF">RclHR1_15570010</name>
</gene>
<dbReference type="AlphaFoldDB" id="A0A2Z6QFN2"/>
<comment type="subcellular location">
    <subcellularLocation>
        <location evidence="1">Host cell</location>
    </subcellularLocation>
    <subcellularLocation>
        <location evidence="2">Secreted</location>
    </subcellularLocation>
</comment>
<sequence>MSDKAEVPDKSKTSDKLLASVIVLNCLIPGKNVKDIFDVIISNTDNNQVSSLAEAIRNCRLVLFKDIDLSRLKLYKNKEYAESVIIYTLMKDNVAILDVDIEFISKLKEAIKAKNSQTFTNVDAKDIKLWKVPISVDHVNLLNNLSLEDGEELLAINEIGDYWTEKLPKKHIHVIVSPPEATATSEVLKLREEVASLKKKLSKSEYEFDIIVKPKQKTNKWTVNIEQGTLISDLKDYIRELYKPLALENDGAVLKSS</sequence>
<keyword evidence="7" id="KW-1185">Reference proteome</keyword>
<evidence type="ECO:0000256" key="2">
    <source>
        <dbReference type="ARBA" id="ARBA00004613"/>
    </source>
</evidence>
<dbReference type="InterPro" id="IPR045379">
    <property type="entry name" value="Crinkler_N"/>
</dbReference>
<protein>
    <recommendedName>
        <fullName evidence="5">Crinkler effector protein N-terminal domain-containing protein</fullName>
    </recommendedName>
</protein>
<evidence type="ECO:0000313" key="7">
    <source>
        <dbReference type="Proteomes" id="UP000247702"/>
    </source>
</evidence>
<name>A0A2Z6QFN2_9GLOM</name>
<comment type="caution">
    <text evidence="6">The sequence shown here is derived from an EMBL/GenBank/DDBJ whole genome shotgun (WGS) entry which is preliminary data.</text>
</comment>
<organism evidence="6 7">
    <name type="scientific">Rhizophagus clarus</name>
    <dbReference type="NCBI Taxonomy" id="94130"/>
    <lineage>
        <taxon>Eukaryota</taxon>
        <taxon>Fungi</taxon>
        <taxon>Fungi incertae sedis</taxon>
        <taxon>Mucoromycota</taxon>
        <taxon>Glomeromycotina</taxon>
        <taxon>Glomeromycetes</taxon>
        <taxon>Glomerales</taxon>
        <taxon>Glomeraceae</taxon>
        <taxon>Rhizophagus</taxon>
    </lineage>
</organism>
<dbReference type="GO" id="GO:0005576">
    <property type="term" value="C:extracellular region"/>
    <property type="evidence" value="ECO:0007669"/>
    <property type="project" value="UniProtKB-SubCell"/>
</dbReference>
<evidence type="ECO:0000313" key="6">
    <source>
        <dbReference type="EMBL" id="GBB88950.1"/>
    </source>
</evidence>
<keyword evidence="3" id="KW-0964">Secreted</keyword>
<dbReference type="Proteomes" id="UP000247702">
    <property type="component" value="Unassembled WGS sequence"/>
</dbReference>
<evidence type="ECO:0000259" key="5">
    <source>
        <dbReference type="Pfam" id="PF20147"/>
    </source>
</evidence>
<feature type="domain" description="Crinkler effector protein N-terminal" evidence="5">
    <location>
        <begin position="22"/>
        <end position="78"/>
    </location>
</feature>
<dbReference type="EMBL" id="BEXD01000621">
    <property type="protein sequence ID" value="GBB88950.1"/>
    <property type="molecule type" value="Genomic_DNA"/>
</dbReference>
<keyword evidence="4" id="KW-0175">Coiled coil</keyword>
<evidence type="ECO:0000256" key="4">
    <source>
        <dbReference type="SAM" id="Coils"/>
    </source>
</evidence>